<dbReference type="InterPro" id="IPR011004">
    <property type="entry name" value="Trimer_LpxA-like_sf"/>
</dbReference>
<dbReference type="InterPro" id="IPR050179">
    <property type="entry name" value="Trans_hexapeptide_repeat"/>
</dbReference>
<accession>A0A9D1SAW2</accession>
<organism evidence="2 3">
    <name type="scientific">Candidatus Scatocola faecipullorum</name>
    <dbReference type="NCBI Taxonomy" id="2840917"/>
    <lineage>
        <taxon>Bacteria</taxon>
        <taxon>Pseudomonadati</taxon>
        <taxon>Pseudomonadota</taxon>
        <taxon>Alphaproteobacteria</taxon>
        <taxon>Rhodospirillales</taxon>
        <taxon>Rhodospirillaceae</taxon>
        <taxon>Rhodospirillaceae incertae sedis</taxon>
        <taxon>Candidatus Scatocola</taxon>
    </lineage>
</organism>
<reference evidence="2" key="2">
    <citation type="journal article" date="2021" name="PeerJ">
        <title>Extensive microbial diversity within the chicken gut microbiome revealed by metagenomics and culture.</title>
        <authorList>
            <person name="Gilroy R."/>
            <person name="Ravi A."/>
            <person name="Getino M."/>
            <person name="Pursley I."/>
            <person name="Horton D.L."/>
            <person name="Alikhan N.F."/>
            <person name="Baker D."/>
            <person name="Gharbi K."/>
            <person name="Hall N."/>
            <person name="Watson M."/>
            <person name="Adriaenssens E.M."/>
            <person name="Foster-Nyarko E."/>
            <person name="Jarju S."/>
            <person name="Secka A."/>
            <person name="Antonio M."/>
            <person name="Oren A."/>
            <person name="Chaudhuri R.R."/>
            <person name="La Ragione R."/>
            <person name="Hildebrand F."/>
            <person name="Pallen M.J."/>
        </authorList>
    </citation>
    <scope>NUCLEOTIDE SEQUENCE</scope>
    <source>
        <strain evidence="2">ChiW3-316</strain>
    </source>
</reference>
<name>A0A9D1SAW2_9PROT</name>
<dbReference type="SUPFAM" id="SSF51161">
    <property type="entry name" value="Trimeric LpxA-like enzymes"/>
    <property type="match status" value="1"/>
</dbReference>
<proteinExistence type="inferred from homology"/>
<protein>
    <recommendedName>
        <fullName evidence="4">Acyltransferase</fullName>
    </recommendedName>
</protein>
<dbReference type="Proteomes" id="UP000824107">
    <property type="component" value="Unassembled WGS sequence"/>
</dbReference>
<comment type="similarity">
    <text evidence="1">Belongs to the transferase hexapeptide repeat family.</text>
</comment>
<reference evidence="2" key="1">
    <citation type="submission" date="2020-10" db="EMBL/GenBank/DDBJ databases">
        <authorList>
            <person name="Gilroy R."/>
        </authorList>
    </citation>
    <scope>NUCLEOTIDE SEQUENCE</scope>
    <source>
        <strain evidence="2">ChiW3-316</strain>
    </source>
</reference>
<sequence>MKLFKKYIKIKGENNQIISPRIKGNRFYDRSPVKIIGSNNRIEIAPENQFYKLELIINGSNNHISIGEGCWGSLKIIIDTDDTVVKIGKNCAFRGLESGLWERGSRLTIGDEVMAAKDSRMYVSDFHAIVDLESGNAINPGSHITVGNHVWIGERAMILKNNTVADDIIIAAGAIVTKDLSESHSIYAGNPAHKVKSGVTWHEEKYDVYQSKRALQGS</sequence>
<dbReference type="Gene3D" id="2.160.10.10">
    <property type="entry name" value="Hexapeptide repeat proteins"/>
    <property type="match status" value="1"/>
</dbReference>
<dbReference type="EMBL" id="DVNC01000039">
    <property type="protein sequence ID" value="HIU53659.1"/>
    <property type="molecule type" value="Genomic_DNA"/>
</dbReference>
<dbReference type="AlphaFoldDB" id="A0A9D1SAW2"/>
<evidence type="ECO:0000256" key="1">
    <source>
        <dbReference type="ARBA" id="ARBA00007274"/>
    </source>
</evidence>
<dbReference type="PANTHER" id="PTHR43300:SF11">
    <property type="entry name" value="ACETYLTRANSFERASE RV3034C-RELATED"/>
    <property type="match status" value="1"/>
</dbReference>
<evidence type="ECO:0008006" key="4">
    <source>
        <dbReference type="Google" id="ProtNLM"/>
    </source>
</evidence>
<comment type="caution">
    <text evidence="2">The sequence shown here is derived from an EMBL/GenBank/DDBJ whole genome shotgun (WGS) entry which is preliminary data.</text>
</comment>
<evidence type="ECO:0000313" key="2">
    <source>
        <dbReference type="EMBL" id="HIU53659.1"/>
    </source>
</evidence>
<evidence type="ECO:0000313" key="3">
    <source>
        <dbReference type="Proteomes" id="UP000824107"/>
    </source>
</evidence>
<gene>
    <name evidence="2" type="ORF">IAD20_06220</name>
</gene>
<dbReference type="PANTHER" id="PTHR43300">
    <property type="entry name" value="ACETYLTRANSFERASE"/>
    <property type="match status" value="1"/>
</dbReference>